<evidence type="ECO:0000313" key="2">
    <source>
        <dbReference type="EMBL" id="KAI3960490.1"/>
    </source>
</evidence>
<proteinExistence type="predicted"/>
<dbReference type="EMBL" id="JAJJMB010000931">
    <property type="protein sequence ID" value="KAI3960490.1"/>
    <property type="molecule type" value="Genomic_DNA"/>
</dbReference>
<feature type="transmembrane region" description="Helical" evidence="1">
    <location>
        <begin position="56"/>
        <end position="75"/>
    </location>
</feature>
<comment type="caution">
    <text evidence="2">The sequence shown here is derived from an EMBL/GenBank/DDBJ whole genome shotgun (WGS) entry which is preliminary data.</text>
</comment>
<keyword evidence="1" id="KW-0812">Transmembrane</keyword>
<name>A0AAD4XYN0_9MAGN</name>
<protein>
    <submittedName>
        <fullName evidence="2">Uncharacterized protein</fullName>
    </submittedName>
</protein>
<gene>
    <name evidence="2" type="ORF">MKW98_002989</name>
</gene>
<dbReference type="AlphaFoldDB" id="A0AAD4XYN0"/>
<evidence type="ECO:0000256" key="1">
    <source>
        <dbReference type="SAM" id="Phobius"/>
    </source>
</evidence>
<organism evidence="2 3">
    <name type="scientific">Papaver atlanticum</name>
    <dbReference type="NCBI Taxonomy" id="357466"/>
    <lineage>
        <taxon>Eukaryota</taxon>
        <taxon>Viridiplantae</taxon>
        <taxon>Streptophyta</taxon>
        <taxon>Embryophyta</taxon>
        <taxon>Tracheophyta</taxon>
        <taxon>Spermatophyta</taxon>
        <taxon>Magnoliopsida</taxon>
        <taxon>Ranunculales</taxon>
        <taxon>Papaveraceae</taxon>
        <taxon>Papaveroideae</taxon>
        <taxon>Papaver</taxon>
    </lineage>
</organism>
<dbReference type="Proteomes" id="UP001202328">
    <property type="component" value="Unassembled WGS sequence"/>
</dbReference>
<keyword evidence="3" id="KW-1185">Reference proteome</keyword>
<evidence type="ECO:0000313" key="3">
    <source>
        <dbReference type="Proteomes" id="UP001202328"/>
    </source>
</evidence>
<reference evidence="2" key="1">
    <citation type="submission" date="2022-04" db="EMBL/GenBank/DDBJ databases">
        <title>A functionally conserved STORR gene fusion in Papaver species that diverged 16.8 million years ago.</title>
        <authorList>
            <person name="Catania T."/>
        </authorList>
    </citation>
    <scope>NUCLEOTIDE SEQUENCE</scope>
    <source>
        <strain evidence="2">S-188037</strain>
    </source>
</reference>
<keyword evidence="1" id="KW-0472">Membrane</keyword>
<sequence length="128" mass="14121">LTDVVWGTHLESNLIDDGTFTAASSNIVLTFHAKQKFENMIEPSILGLTAHKSVEGQAIIAALAITIMSVMAYTWKEDRSGFTNGFEFGYCGLLFAGKDTERCVPIAPCCEWTRTPAYHSVLAKLMTW</sequence>
<feature type="non-terminal residue" evidence="2">
    <location>
        <position position="1"/>
    </location>
</feature>
<keyword evidence="1" id="KW-1133">Transmembrane helix</keyword>
<accession>A0AAD4XYN0</accession>